<evidence type="ECO:0000256" key="1">
    <source>
        <dbReference type="SAM" id="Phobius"/>
    </source>
</evidence>
<evidence type="ECO:0008006" key="4">
    <source>
        <dbReference type="Google" id="ProtNLM"/>
    </source>
</evidence>
<reference evidence="2 3" key="2">
    <citation type="journal article" date="2012" name="J. Bacteriol.">
        <title>Complete genome sequences of Desulfosporosinus orientis DSM765T, Desulfosporosinus youngiae DSM17734T, Desulfosporosinus meridiei DSM13257T, and Desulfosporosinus acidiphilus DSM22704T.</title>
        <authorList>
            <person name="Pester M."/>
            <person name="Brambilla E."/>
            <person name="Alazard D."/>
            <person name="Rattei T."/>
            <person name="Weinmaier T."/>
            <person name="Han J."/>
            <person name="Lucas S."/>
            <person name="Lapidus A."/>
            <person name="Cheng J.F."/>
            <person name="Goodwin L."/>
            <person name="Pitluck S."/>
            <person name="Peters L."/>
            <person name="Ovchinnikova G."/>
            <person name="Teshima H."/>
            <person name="Detter J.C."/>
            <person name="Han C.S."/>
            <person name="Tapia R."/>
            <person name="Land M.L."/>
            <person name="Hauser L."/>
            <person name="Kyrpides N.C."/>
            <person name="Ivanova N.N."/>
            <person name="Pagani I."/>
            <person name="Huntmann M."/>
            <person name="Wei C.L."/>
            <person name="Davenport K.W."/>
            <person name="Daligault H."/>
            <person name="Chain P.S."/>
            <person name="Chen A."/>
            <person name="Mavromatis K."/>
            <person name="Markowitz V."/>
            <person name="Szeto E."/>
            <person name="Mikhailova N."/>
            <person name="Pati A."/>
            <person name="Wagner M."/>
            <person name="Woyke T."/>
            <person name="Ollivier B."/>
            <person name="Klenk H.P."/>
            <person name="Spring S."/>
            <person name="Loy A."/>
        </authorList>
    </citation>
    <scope>NUCLEOTIDE SEQUENCE [LARGE SCALE GENOMIC DNA]</scope>
    <source>
        <strain evidence="3">ATCC 19365 / DSM 765 / NCIMB 8382 / VKM B-1628</strain>
    </source>
</reference>
<evidence type="ECO:0000313" key="3">
    <source>
        <dbReference type="Proteomes" id="UP000006346"/>
    </source>
</evidence>
<keyword evidence="1" id="KW-0812">Transmembrane</keyword>
<proteinExistence type="predicted"/>
<feature type="transmembrane region" description="Helical" evidence="1">
    <location>
        <begin position="31"/>
        <end position="53"/>
    </location>
</feature>
<dbReference type="STRING" id="768706.Desor_3836"/>
<dbReference type="OrthoDB" id="1122282at2"/>
<dbReference type="KEGG" id="dor:Desor_3836"/>
<accession>G7W9F7</accession>
<dbReference type="EMBL" id="CP003108">
    <property type="protein sequence ID" value="AET69294.1"/>
    <property type="molecule type" value="Genomic_DNA"/>
</dbReference>
<gene>
    <name evidence="2" type="ordered locus">Desor_3836</name>
</gene>
<dbReference type="Proteomes" id="UP000006346">
    <property type="component" value="Chromosome"/>
</dbReference>
<dbReference type="HOGENOM" id="CLU_2315726_0_0_9"/>
<dbReference type="PATRIC" id="fig|768706.3.peg.3881"/>
<reference evidence="3" key="1">
    <citation type="submission" date="2011-11" db="EMBL/GenBank/DDBJ databases">
        <title>Complete sequence of Desulfosporosinus orientis DSM 765.</title>
        <authorList>
            <person name="Lucas S."/>
            <person name="Han J."/>
            <person name="Lapidus A."/>
            <person name="Cheng J.-F."/>
            <person name="Goodwin L."/>
            <person name="Pitluck S."/>
            <person name="Peters L."/>
            <person name="Ovchinnikova G."/>
            <person name="Teshima H."/>
            <person name="Detter J.C."/>
            <person name="Han C."/>
            <person name="Tapia R."/>
            <person name="Land M."/>
            <person name="Hauser L."/>
            <person name="Kyrpides N."/>
            <person name="Ivanova N."/>
            <person name="Pagani I."/>
            <person name="Pester M."/>
            <person name="Spring S."/>
            <person name="Ollivier B."/>
            <person name="Rattei T."/>
            <person name="Klenk H.-P."/>
            <person name="Wagner M."/>
            <person name="Loy A."/>
            <person name="Woyke T."/>
        </authorList>
    </citation>
    <scope>NUCLEOTIDE SEQUENCE [LARGE SCALE GENOMIC DNA]</scope>
    <source>
        <strain evidence="3">ATCC 19365 / DSM 765 / NCIMB 8382 / VKM B-1628</strain>
    </source>
</reference>
<protein>
    <recommendedName>
        <fullName evidence="4">Reductive dehalogenase anchoring protein</fullName>
    </recommendedName>
</protein>
<dbReference type="eggNOG" id="ENOG502ZXBG">
    <property type="taxonomic scope" value="Bacteria"/>
</dbReference>
<name>G7W9F7_DESOD</name>
<keyword evidence="1" id="KW-0472">Membrane</keyword>
<dbReference type="RefSeq" id="WP_014186101.1">
    <property type="nucleotide sequence ID" value="NC_016584.1"/>
</dbReference>
<dbReference type="AlphaFoldDB" id="G7W9F7"/>
<evidence type="ECO:0000313" key="2">
    <source>
        <dbReference type="EMBL" id="AET69294.1"/>
    </source>
</evidence>
<feature type="transmembrane region" description="Helical" evidence="1">
    <location>
        <begin position="60"/>
        <end position="81"/>
    </location>
</feature>
<keyword evidence="3" id="KW-1185">Reference proteome</keyword>
<sequence length="99" mass="11055">MILFWILMGTILASGVWYGVLKFKGLSWWQWGLYGVLLLWLAFSLGWIVTSLVEGEVQSAGMGTLIFGGIEIILLIVFFRVGKPFDKVSSKNKGKIVSQ</sequence>
<keyword evidence="1" id="KW-1133">Transmembrane helix</keyword>
<organism evidence="2 3">
    <name type="scientific">Desulfosporosinus orientis (strain ATCC 19365 / DSM 765 / NCIMB 8382 / VKM B-1628 / Singapore I)</name>
    <name type="common">Desulfotomaculum orientis</name>
    <dbReference type="NCBI Taxonomy" id="768706"/>
    <lineage>
        <taxon>Bacteria</taxon>
        <taxon>Bacillati</taxon>
        <taxon>Bacillota</taxon>
        <taxon>Clostridia</taxon>
        <taxon>Eubacteriales</taxon>
        <taxon>Desulfitobacteriaceae</taxon>
        <taxon>Desulfosporosinus</taxon>
    </lineage>
</organism>